<dbReference type="RefSeq" id="WP_378022716.1">
    <property type="nucleotide sequence ID" value="NZ_JBHSKG010000011.1"/>
</dbReference>
<gene>
    <name evidence="2" type="ORF">ACFPK1_20100</name>
</gene>
<dbReference type="EMBL" id="JBHSKG010000011">
    <property type="protein sequence ID" value="MFC5140550.1"/>
    <property type="molecule type" value="Genomic_DNA"/>
</dbReference>
<feature type="transmembrane region" description="Helical" evidence="1">
    <location>
        <begin position="23"/>
        <end position="44"/>
    </location>
</feature>
<evidence type="ECO:0000256" key="1">
    <source>
        <dbReference type="SAM" id="Phobius"/>
    </source>
</evidence>
<protein>
    <submittedName>
        <fullName evidence="2">Uncharacterized protein</fullName>
    </submittedName>
</protein>
<accession>A0ABV9ZJS9</accession>
<keyword evidence="3" id="KW-1185">Reference proteome</keyword>
<keyword evidence="1" id="KW-1133">Transmembrane helix</keyword>
<proteinExistence type="predicted"/>
<sequence length="51" mass="5349">MSSPTSNQAGDGSGTGAPVGRTVLTVVVWLWVVIPFLYGVWSLLQNVGALF</sequence>
<evidence type="ECO:0000313" key="2">
    <source>
        <dbReference type="EMBL" id="MFC5140550.1"/>
    </source>
</evidence>
<evidence type="ECO:0000313" key="3">
    <source>
        <dbReference type="Proteomes" id="UP001596175"/>
    </source>
</evidence>
<organism evidence="2 3">
    <name type="scientific">Actinomycetospora rhizophila</name>
    <dbReference type="NCBI Taxonomy" id="1416876"/>
    <lineage>
        <taxon>Bacteria</taxon>
        <taxon>Bacillati</taxon>
        <taxon>Actinomycetota</taxon>
        <taxon>Actinomycetes</taxon>
        <taxon>Pseudonocardiales</taxon>
        <taxon>Pseudonocardiaceae</taxon>
        <taxon>Actinomycetospora</taxon>
    </lineage>
</organism>
<dbReference type="Proteomes" id="UP001596175">
    <property type="component" value="Unassembled WGS sequence"/>
</dbReference>
<name>A0ABV9ZJS9_9PSEU</name>
<reference evidence="3" key="1">
    <citation type="journal article" date="2019" name="Int. J. Syst. Evol. Microbiol.">
        <title>The Global Catalogue of Microorganisms (GCM) 10K type strain sequencing project: providing services to taxonomists for standard genome sequencing and annotation.</title>
        <authorList>
            <consortium name="The Broad Institute Genomics Platform"/>
            <consortium name="The Broad Institute Genome Sequencing Center for Infectious Disease"/>
            <person name="Wu L."/>
            <person name="Ma J."/>
        </authorList>
    </citation>
    <scope>NUCLEOTIDE SEQUENCE [LARGE SCALE GENOMIC DNA]</scope>
    <source>
        <strain evidence="3">XZYJ18</strain>
    </source>
</reference>
<comment type="caution">
    <text evidence="2">The sequence shown here is derived from an EMBL/GenBank/DDBJ whole genome shotgun (WGS) entry which is preliminary data.</text>
</comment>
<keyword evidence="1" id="KW-0472">Membrane</keyword>
<keyword evidence="1" id="KW-0812">Transmembrane</keyword>